<dbReference type="EMBL" id="ATSX01000001">
    <property type="protein sequence ID" value="EUK18806.1"/>
    <property type="molecule type" value="Genomic_DNA"/>
</dbReference>
<gene>
    <name evidence="2" type="ORF">COMX_03620</name>
</gene>
<keyword evidence="1" id="KW-0472">Membrane</keyword>
<name>W7E6Q0_9PROT</name>
<protein>
    <recommendedName>
        <fullName evidence="4">Transmembrane protein</fullName>
    </recommendedName>
</protein>
<evidence type="ECO:0000313" key="3">
    <source>
        <dbReference type="Proteomes" id="UP000019250"/>
    </source>
</evidence>
<dbReference type="AlphaFoldDB" id="W7E6Q0"/>
<feature type="transmembrane region" description="Helical" evidence="1">
    <location>
        <begin position="82"/>
        <end position="103"/>
    </location>
</feature>
<evidence type="ECO:0000256" key="1">
    <source>
        <dbReference type="SAM" id="Phobius"/>
    </source>
</evidence>
<feature type="transmembrane region" description="Helical" evidence="1">
    <location>
        <begin position="109"/>
        <end position="127"/>
    </location>
</feature>
<keyword evidence="1" id="KW-0812">Transmembrane</keyword>
<reference evidence="2 3" key="1">
    <citation type="journal article" date="2014" name="Genome Announc.">
        <title>Draft Genome Sequence of Commensalibacter papalotli MX01, a Symbiont Identified from the Guts of Overwintering Monarch Butterflies.</title>
        <authorList>
            <person name="Servin-Garciduenas L.E."/>
            <person name="Sanchez-Quinto A."/>
            <person name="Martinez-Romero E."/>
        </authorList>
    </citation>
    <scope>NUCLEOTIDE SEQUENCE [LARGE SCALE GENOMIC DNA]</scope>
    <source>
        <strain evidence="3">MX-MONARCH01</strain>
    </source>
</reference>
<proteinExistence type="predicted"/>
<keyword evidence="3" id="KW-1185">Reference proteome</keyword>
<accession>W7E6Q0</accession>
<evidence type="ECO:0000313" key="2">
    <source>
        <dbReference type="EMBL" id="EUK18806.1"/>
    </source>
</evidence>
<sequence>MVRRIVNSLRNHDHWFAEWWSSILLMAVGVYGLCEPTSIIIQQSFIDGFLQFMPDKVWELLFVYIGLLQYCALNYESLIGRGITAFFASSLLIWGFLNILFYGQWHFSLIAWGVFATINLYALCRAIRGIEKYHESL</sequence>
<dbReference type="RefSeq" id="WP_034337135.1">
    <property type="nucleotide sequence ID" value="NZ_ATSX01000001.1"/>
</dbReference>
<evidence type="ECO:0008006" key="4">
    <source>
        <dbReference type="Google" id="ProtNLM"/>
    </source>
</evidence>
<dbReference type="Proteomes" id="UP000019250">
    <property type="component" value="Unassembled WGS sequence"/>
</dbReference>
<feature type="transmembrane region" description="Helical" evidence="1">
    <location>
        <begin position="20"/>
        <end position="45"/>
    </location>
</feature>
<organism evidence="2 3">
    <name type="scientific">Commensalibacter papalotli</name>
    <name type="common">ex Servin-Garciduenas et al. 2014</name>
    <dbReference type="NCBI Taxonomy" id="1208583"/>
    <lineage>
        <taxon>Bacteria</taxon>
        <taxon>Pseudomonadati</taxon>
        <taxon>Pseudomonadota</taxon>
        <taxon>Alphaproteobacteria</taxon>
        <taxon>Acetobacterales</taxon>
        <taxon>Acetobacteraceae</taxon>
    </lineage>
</organism>
<dbReference type="STRING" id="1208583.COMX_03620"/>
<comment type="caution">
    <text evidence="2">The sequence shown here is derived from an EMBL/GenBank/DDBJ whole genome shotgun (WGS) entry which is preliminary data.</text>
</comment>
<feature type="transmembrane region" description="Helical" evidence="1">
    <location>
        <begin position="57"/>
        <end position="75"/>
    </location>
</feature>
<keyword evidence="1" id="KW-1133">Transmembrane helix</keyword>